<keyword evidence="5" id="KW-0963">Cytoplasm</keyword>
<proteinExistence type="inferred from homology"/>
<dbReference type="AlphaFoldDB" id="A0A9X2VEW6"/>
<keyword evidence="4 5" id="KW-0503">Monooxygenase</keyword>
<dbReference type="Gene3D" id="3.50.50.60">
    <property type="entry name" value="FAD/NAD(P)-binding domain"/>
    <property type="match status" value="1"/>
</dbReference>
<comment type="function">
    <text evidence="5">An FAD-requiring monooxygenase active on some tetracycline antibiotic derivatives, which leads to their inactivation. Hydroxylates carbon 11a of tetracycline and some analogs.</text>
</comment>
<protein>
    <recommendedName>
        <fullName evidence="5">Flavin-dependent monooxygenase</fullName>
    </recommendedName>
    <alternativeName>
        <fullName evidence="5">TetX monooxygenase</fullName>
        <shortName evidence="5">TetX</shortName>
        <ecNumber evidence="5">1.14.13.-</ecNumber>
    </alternativeName>
</protein>
<comment type="cofactor">
    <cofactor evidence="5">
        <name>FAD</name>
        <dbReference type="ChEBI" id="CHEBI:57692"/>
    </cofactor>
</comment>
<dbReference type="RefSeq" id="WP_259620892.1">
    <property type="nucleotide sequence ID" value="NZ_JANYMP010000001.1"/>
</dbReference>
<keyword evidence="3 5" id="KW-0560">Oxidoreductase</keyword>
<comment type="subunit">
    <text evidence="5">Monomer.</text>
</comment>
<dbReference type="GO" id="GO:0071949">
    <property type="term" value="F:FAD binding"/>
    <property type="evidence" value="ECO:0007669"/>
    <property type="project" value="InterPro"/>
</dbReference>
<dbReference type="HAMAP" id="MF_00845">
    <property type="entry name" value="TetX_monooxygenase"/>
    <property type="match status" value="1"/>
</dbReference>
<feature type="binding site" evidence="5">
    <location>
        <position position="44"/>
    </location>
    <ligand>
        <name>NADPH</name>
        <dbReference type="ChEBI" id="CHEBI:57783"/>
    </ligand>
</feature>
<feature type="binding site" evidence="5">
    <location>
        <position position="297"/>
    </location>
    <ligand>
        <name>FAD</name>
        <dbReference type="ChEBI" id="CHEBI:57692"/>
    </ligand>
</feature>
<comment type="subcellular location">
    <subcellularLocation>
        <location evidence="5">Cytoplasm</location>
    </subcellularLocation>
</comment>
<comment type="catalytic activity">
    <reaction evidence="5">
        <text>a tetracycline + NADPH + O2 + H(+) = an 11a-hydroxytetracycline + NADP(+) + H2O</text>
        <dbReference type="Rhea" id="RHEA:61444"/>
        <dbReference type="ChEBI" id="CHEBI:15377"/>
        <dbReference type="ChEBI" id="CHEBI:15378"/>
        <dbReference type="ChEBI" id="CHEBI:15379"/>
        <dbReference type="ChEBI" id="CHEBI:57783"/>
        <dbReference type="ChEBI" id="CHEBI:58349"/>
        <dbReference type="ChEBI" id="CHEBI:144644"/>
        <dbReference type="ChEBI" id="CHEBI:144645"/>
    </reaction>
</comment>
<evidence type="ECO:0000313" key="8">
    <source>
        <dbReference type="Proteomes" id="UP001141259"/>
    </source>
</evidence>
<dbReference type="EC" id="1.14.13.-" evidence="5"/>
<evidence type="ECO:0000256" key="1">
    <source>
        <dbReference type="ARBA" id="ARBA00022630"/>
    </source>
</evidence>
<feature type="binding site" evidence="5">
    <location>
        <position position="51"/>
    </location>
    <ligand>
        <name>FAD</name>
        <dbReference type="ChEBI" id="CHEBI:57692"/>
    </ligand>
</feature>
<keyword evidence="5" id="KW-0547">Nucleotide-binding</keyword>
<keyword evidence="1 5" id="KW-0285">Flavoprotein</keyword>
<dbReference type="GO" id="GO:0005737">
    <property type="term" value="C:cytoplasm"/>
    <property type="evidence" value="ECO:0007669"/>
    <property type="project" value="UniProtKB-SubCell"/>
</dbReference>
<dbReference type="Proteomes" id="UP001141259">
    <property type="component" value="Unassembled WGS sequence"/>
</dbReference>
<evidence type="ECO:0000256" key="3">
    <source>
        <dbReference type="ARBA" id="ARBA00023002"/>
    </source>
</evidence>
<evidence type="ECO:0000259" key="6">
    <source>
        <dbReference type="Pfam" id="PF01494"/>
    </source>
</evidence>
<organism evidence="7 8">
    <name type="scientific">Umezawaea endophytica</name>
    <dbReference type="NCBI Taxonomy" id="1654476"/>
    <lineage>
        <taxon>Bacteria</taxon>
        <taxon>Bacillati</taxon>
        <taxon>Actinomycetota</taxon>
        <taxon>Actinomycetes</taxon>
        <taxon>Pseudonocardiales</taxon>
        <taxon>Pseudonocardiaceae</taxon>
        <taxon>Umezawaea</taxon>
    </lineage>
</organism>
<evidence type="ECO:0000256" key="5">
    <source>
        <dbReference type="HAMAP-Rule" id="MF_00845"/>
    </source>
</evidence>
<accession>A0A9X2VEW6</accession>
<feature type="domain" description="FAD-binding" evidence="6">
    <location>
        <begin position="9"/>
        <end position="324"/>
    </location>
</feature>
<evidence type="ECO:0000256" key="2">
    <source>
        <dbReference type="ARBA" id="ARBA00022827"/>
    </source>
</evidence>
<dbReference type="PANTHER" id="PTHR46972">
    <property type="entry name" value="MONOOXYGENASE ASQM-RELATED"/>
    <property type="match status" value="1"/>
</dbReference>
<dbReference type="InterPro" id="IPR002938">
    <property type="entry name" value="FAD-bd"/>
</dbReference>
<keyword evidence="8" id="KW-1185">Reference proteome</keyword>
<dbReference type="GO" id="GO:0004497">
    <property type="term" value="F:monooxygenase activity"/>
    <property type="evidence" value="ECO:0007669"/>
    <property type="project" value="UniProtKB-UniRule"/>
</dbReference>
<dbReference type="GO" id="GO:0046677">
    <property type="term" value="P:response to antibiotic"/>
    <property type="evidence" value="ECO:0007669"/>
    <property type="project" value="InterPro"/>
</dbReference>
<dbReference type="Pfam" id="PF01494">
    <property type="entry name" value="FAD_binding_3"/>
    <property type="match status" value="1"/>
</dbReference>
<sequence length="381" mass="40526">MTTSTPPRIAVIGAGPGGLTCARILQRAGIPVTVHEHDSAPDSRDQGGTLDMQRTTGQAALRAAGLLERFSAIARPEGQDMSTLDKHATVLAEHVAGPDEHDSPEIDRADLRALLLDSLDPGTVRFGETLDHVVPLGRGVHELRFRDGGTATTDLLIGADGAWSKVRSLVSPARPFYEGVMFIEIRFDDVDRKHPRIAELVGRGGMFAMQDEKALIAQRQARDRIRAYVAFRADQGWADGLDAATVRASLLAMFADWSPRLRALLTDCDDAFIPRPLHALPVPHVWNTRAGVTILGDAAHLMSPFSGLGANTAMLDGAELAQAVIGSADLFTALADYEAVMLPRAAANAADSHEALHSALTAGLPDLDHLADGDRATAASG</sequence>
<dbReference type="InterPro" id="IPR043683">
    <property type="entry name" value="TetX_monooxygenase"/>
</dbReference>
<comment type="similarity">
    <text evidence="5">Belongs to the aromatic-ring hydroxylase family. TetX subfamily.</text>
</comment>
<dbReference type="InterPro" id="IPR036188">
    <property type="entry name" value="FAD/NAD-bd_sf"/>
</dbReference>
<dbReference type="SUPFAM" id="SSF51905">
    <property type="entry name" value="FAD/NAD(P)-binding domain"/>
    <property type="match status" value="1"/>
</dbReference>
<keyword evidence="5" id="KW-0521">NADP</keyword>
<comment type="domain">
    <text evidence="5">Consists of an N-terminal FAD-binding domain with a Rossman fold and a C-terminal substrate-binding domain.</text>
</comment>
<dbReference type="EMBL" id="JANYMP010000001">
    <property type="protein sequence ID" value="MCS7475371.1"/>
    <property type="molecule type" value="Genomic_DNA"/>
</dbReference>
<comment type="caution">
    <text evidence="7">The sequence shown here is derived from an EMBL/GenBank/DDBJ whole genome shotgun (WGS) entry which is preliminary data.</text>
</comment>
<reference evidence="7" key="1">
    <citation type="submission" date="2022-08" db="EMBL/GenBank/DDBJ databases">
        <authorList>
            <person name="Tistechok S."/>
            <person name="Samborskyy M."/>
            <person name="Roman I."/>
        </authorList>
    </citation>
    <scope>NUCLEOTIDE SEQUENCE</scope>
    <source>
        <strain evidence="7">DSM 103496</strain>
    </source>
</reference>
<dbReference type="PANTHER" id="PTHR46972:SF1">
    <property type="entry name" value="FAD DEPENDENT OXIDOREDUCTASE DOMAIN-CONTAINING PROTEIN"/>
    <property type="match status" value="1"/>
</dbReference>
<evidence type="ECO:0000313" key="7">
    <source>
        <dbReference type="EMBL" id="MCS7475371.1"/>
    </source>
</evidence>
<gene>
    <name evidence="7" type="ORF">NZH93_00775</name>
</gene>
<feature type="binding site" evidence="5">
    <location>
        <position position="108"/>
    </location>
    <ligand>
        <name>FAD</name>
        <dbReference type="ChEBI" id="CHEBI:57692"/>
    </ligand>
</feature>
<name>A0A9X2VEW6_9PSEU</name>
<evidence type="ECO:0000256" key="4">
    <source>
        <dbReference type="ARBA" id="ARBA00023033"/>
    </source>
</evidence>
<dbReference type="PRINTS" id="PR00420">
    <property type="entry name" value="RNGMNOXGNASE"/>
</dbReference>
<keyword evidence="2 5" id="KW-0274">FAD</keyword>